<evidence type="ECO:0000313" key="2">
    <source>
        <dbReference type="EMBL" id="ABO99886.1"/>
    </source>
</evidence>
<dbReference type="OMA" id="PNARCAT"/>
<dbReference type="OrthoDB" id="515385at2759"/>
<dbReference type="Proteomes" id="UP000001568">
    <property type="component" value="Chromosome 15"/>
</dbReference>
<dbReference type="RefSeq" id="XP_001421593.1">
    <property type="nucleotide sequence ID" value="XM_001421556.1"/>
</dbReference>
<feature type="region of interest" description="Disordered" evidence="1">
    <location>
        <begin position="245"/>
        <end position="300"/>
    </location>
</feature>
<dbReference type="CDD" id="cd22249">
    <property type="entry name" value="UDM1_RNF168_RNF169-like"/>
    <property type="match status" value="1"/>
</dbReference>
<feature type="region of interest" description="Disordered" evidence="1">
    <location>
        <begin position="312"/>
        <end position="335"/>
    </location>
</feature>
<evidence type="ECO:0000256" key="1">
    <source>
        <dbReference type="SAM" id="MobiDB-lite"/>
    </source>
</evidence>
<proteinExistence type="predicted"/>
<name>A4S8B8_OSTLU</name>
<feature type="compositionally biased region" description="Basic and acidic residues" evidence="1">
    <location>
        <begin position="250"/>
        <end position="300"/>
    </location>
</feature>
<dbReference type="GeneID" id="5005678"/>
<gene>
    <name evidence="2" type="ORF">OSTLU_27793</name>
</gene>
<dbReference type="Gramene" id="ABO99886">
    <property type="protein sequence ID" value="ABO99886"/>
    <property type="gene ID" value="OSTLU_27793"/>
</dbReference>
<feature type="region of interest" description="Disordered" evidence="1">
    <location>
        <begin position="191"/>
        <end position="228"/>
    </location>
</feature>
<dbReference type="AlphaFoldDB" id="A4S8B8"/>
<sequence length="335" mass="36854">MPPSTTLLRARDLERALAEPWPNARCATALDDAMIDALKNRFAIMTPFARRGAVCAAMLASKRATSARAIATWRDVAAGDADEWVRAMARAMDESGERFDCDRFATDVPVVNTAVRAIKETIANAGEDGMTRRPRADAYLTMKEPTAHGHFTLRERREPKKRPMSAGSRGATIAGDGSSQVNRAQANIFAPSRKPTASGGASFLRDTGRSGSVGAARSRVGGGIPRPGAKTMVIDVAEAAQLGATSQIDDPLRAQAQEERDRKRQREKEAKEQRMQRLMQEIEAKKQRELTRKRERDEEILEKKKAYRAEIEAKRANKRVASIATPSPTDEPATW</sequence>
<organism evidence="2 3">
    <name type="scientific">Ostreococcus lucimarinus (strain CCE9901)</name>
    <dbReference type="NCBI Taxonomy" id="436017"/>
    <lineage>
        <taxon>Eukaryota</taxon>
        <taxon>Viridiplantae</taxon>
        <taxon>Chlorophyta</taxon>
        <taxon>Mamiellophyceae</taxon>
        <taxon>Mamiellales</taxon>
        <taxon>Bathycoccaceae</taxon>
        <taxon>Ostreococcus</taxon>
    </lineage>
</organism>
<dbReference type="EMBL" id="CP000595">
    <property type="protein sequence ID" value="ABO99886.1"/>
    <property type="molecule type" value="Genomic_DNA"/>
</dbReference>
<dbReference type="HOGENOM" id="CLU_829997_0_0_1"/>
<reference evidence="2 3" key="1">
    <citation type="journal article" date="2007" name="Proc. Natl. Acad. Sci. U.S.A.">
        <title>The tiny eukaryote Ostreococcus provides genomic insights into the paradox of plankton speciation.</title>
        <authorList>
            <person name="Palenik B."/>
            <person name="Grimwood J."/>
            <person name="Aerts A."/>
            <person name="Rouze P."/>
            <person name="Salamov A."/>
            <person name="Putnam N."/>
            <person name="Dupont C."/>
            <person name="Jorgensen R."/>
            <person name="Derelle E."/>
            <person name="Rombauts S."/>
            <person name="Zhou K."/>
            <person name="Otillar R."/>
            <person name="Merchant S.S."/>
            <person name="Podell S."/>
            <person name="Gaasterland T."/>
            <person name="Napoli C."/>
            <person name="Gendler K."/>
            <person name="Manuell A."/>
            <person name="Tai V."/>
            <person name="Vallon O."/>
            <person name="Piganeau G."/>
            <person name="Jancek S."/>
            <person name="Heijde M."/>
            <person name="Jabbari K."/>
            <person name="Bowler C."/>
            <person name="Lohr M."/>
            <person name="Robbens S."/>
            <person name="Werner G."/>
            <person name="Dubchak I."/>
            <person name="Pazour G.J."/>
            <person name="Ren Q."/>
            <person name="Paulsen I."/>
            <person name="Delwiche C."/>
            <person name="Schmutz J."/>
            <person name="Rokhsar D."/>
            <person name="Van de Peer Y."/>
            <person name="Moreau H."/>
            <person name="Grigoriev I.V."/>
        </authorList>
    </citation>
    <scope>NUCLEOTIDE SEQUENCE [LARGE SCALE GENOMIC DNA]</scope>
    <source>
        <strain evidence="2 3">CCE9901</strain>
    </source>
</reference>
<feature type="region of interest" description="Disordered" evidence="1">
    <location>
        <begin position="157"/>
        <end position="177"/>
    </location>
</feature>
<dbReference type="KEGG" id="olu:OSTLU_27793"/>
<keyword evidence="3" id="KW-1185">Reference proteome</keyword>
<protein>
    <submittedName>
        <fullName evidence="2">Uncharacterized protein</fullName>
    </submittedName>
</protein>
<accession>A4S8B8</accession>
<evidence type="ECO:0000313" key="3">
    <source>
        <dbReference type="Proteomes" id="UP000001568"/>
    </source>
</evidence>